<evidence type="ECO:0000313" key="4">
    <source>
        <dbReference type="Proteomes" id="UP000271241"/>
    </source>
</evidence>
<proteinExistence type="predicted"/>
<dbReference type="EMBL" id="KZ992732">
    <property type="protein sequence ID" value="RKP07351.1"/>
    <property type="molecule type" value="Genomic_DNA"/>
</dbReference>
<evidence type="ECO:0000313" key="3">
    <source>
        <dbReference type="EMBL" id="RKP07351.1"/>
    </source>
</evidence>
<dbReference type="PANTHER" id="PTHR43591">
    <property type="entry name" value="METHYLTRANSFERASE"/>
    <property type="match status" value="1"/>
</dbReference>
<dbReference type="Pfam" id="PF13649">
    <property type="entry name" value="Methyltransf_25"/>
    <property type="match status" value="1"/>
</dbReference>
<dbReference type="Proteomes" id="UP000271241">
    <property type="component" value="Unassembled WGS sequence"/>
</dbReference>
<dbReference type="STRING" id="78915.A0A4P9XPI8"/>
<feature type="region of interest" description="Disordered" evidence="1">
    <location>
        <begin position="1"/>
        <end position="28"/>
    </location>
</feature>
<dbReference type="InterPro" id="IPR029063">
    <property type="entry name" value="SAM-dependent_MTases_sf"/>
</dbReference>
<feature type="compositionally biased region" description="Polar residues" evidence="1">
    <location>
        <begin position="82"/>
        <end position="95"/>
    </location>
</feature>
<feature type="domain" description="Methyltransferase" evidence="2">
    <location>
        <begin position="279"/>
        <end position="370"/>
    </location>
</feature>
<evidence type="ECO:0000259" key="2">
    <source>
        <dbReference type="Pfam" id="PF13649"/>
    </source>
</evidence>
<organism evidence="3 4">
    <name type="scientific">Thamnocephalis sphaerospora</name>
    <dbReference type="NCBI Taxonomy" id="78915"/>
    <lineage>
        <taxon>Eukaryota</taxon>
        <taxon>Fungi</taxon>
        <taxon>Fungi incertae sedis</taxon>
        <taxon>Zoopagomycota</taxon>
        <taxon>Zoopagomycotina</taxon>
        <taxon>Zoopagomycetes</taxon>
        <taxon>Zoopagales</taxon>
        <taxon>Sigmoideomycetaceae</taxon>
        <taxon>Thamnocephalis</taxon>
    </lineage>
</organism>
<dbReference type="OrthoDB" id="2013972at2759"/>
<protein>
    <recommendedName>
        <fullName evidence="2">Methyltransferase domain-containing protein</fullName>
    </recommendedName>
</protein>
<dbReference type="SUPFAM" id="SSF53335">
    <property type="entry name" value="S-adenosyl-L-methionine-dependent methyltransferases"/>
    <property type="match status" value="1"/>
</dbReference>
<name>A0A4P9XPI8_9FUNG</name>
<dbReference type="PANTHER" id="PTHR43591:SF24">
    <property type="entry name" value="2-METHOXY-6-POLYPRENYL-1,4-BENZOQUINOL METHYLASE, MITOCHONDRIAL"/>
    <property type="match status" value="1"/>
</dbReference>
<dbReference type="GO" id="GO:0008168">
    <property type="term" value="F:methyltransferase activity"/>
    <property type="evidence" value="ECO:0007669"/>
    <property type="project" value="TreeGrafter"/>
</dbReference>
<dbReference type="CDD" id="cd02440">
    <property type="entry name" value="AdoMet_MTases"/>
    <property type="match status" value="1"/>
</dbReference>
<keyword evidence="4" id="KW-1185">Reference proteome</keyword>
<dbReference type="Gene3D" id="3.40.50.150">
    <property type="entry name" value="Vaccinia Virus protein VP39"/>
    <property type="match status" value="1"/>
</dbReference>
<accession>A0A4P9XPI8</accession>
<gene>
    <name evidence="3" type="ORF">THASP1DRAFT_30832</name>
</gene>
<feature type="compositionally biased region" description="Basic residues" evidence="1">
    <location>
        <begin position="9"/>
        <end position="19"/>
    </location>
</feature>
<reference evidence="4" key="1">
    <citation type="journal article" date="2018" name="Nat. Microbiol.">
        <title>Leveraging single-cell genomics to expand the fungal tree of life.</title>
        <authorList>
            <person name="Ahrendt S.R."/>
            <person name="Quandt C.A."/>
            <person name="Ciobanu D."/>
            <person name="Clum A."/>
            <person name="Salamov A."/>
            <person name="Andreopoulos B."/>
            <person name="Cheng J.F."/>
            <person name="Woyke T."/>
            <person name="Pelin A."/>
            <person name="Henrissat B."/>
            <person name="Reynolds N.K."/>
            <person name="Benny G.L."/>
            <person name="Smith M.E."/>
            <person name="James T.Y."/>
            <person name="Grigoriev I.V."/>
        </authorList>
    </citation>
    <scope>NUCLEOTIDE SEQUENCE [LARGE SCALE GENOMIC DNA]</scope>
    <source>
        <strain evidence="4">RSA 1356</strain>
    </source>
</reference>
<feature type="region of interest" description="Disordered" evidence="1">
    <location>
        <begin position="42"/>
        <end position="101"/>
    </location>
</feature>
<sequence>MGQGNTKPSKPRRVVRRHTVGNFHERNSSELYIRTDNLHAEPFAASPSTEDSGCAGVYSPPKLTPHQSSFFPLSAGADQRRPAQSGSSPTQSPPASTRGCDPGWNPVFASVLESAQCDEYKHHRSYGNVGDASRTAVAQSTYSLYNRGISNAPIGSHDGGWRRGPRRSTLSQAFSMNFHRSAQVTSMLSLSSSQTHLSSGLAIPIKPQSGILQTRSLPEGAGRQRYERHPGTTSLYMEHWPSVSQMDDGLVERADVIHDIVRYIIKRNYLAPISRPRAILDLGTSNRVWLKEVALEFPKARVVSCGITQPEQLKGAPKNVTFQQIDVAEGLPFSDGSFDYVHQRMVASMVPSLAWRYICSELYRVCRSGGWVEVVELHQRLRNRGPCGERLDTLLGAVAARRGVELDNVAHLHAELQVAGFIDITQRVVSLPVGDWGGASGTLMRRVYETHVRSLADEVATLDDNPVDGTQYDLLVDNFLEETEHRQTSLDLYYFYARRS</sequence>
<dbReference type="InterPro" id="IPR041698">
    <property type="entry name" value="Methyltransf_25"/>
</dbReference>
<dbReference type="AlphaFoldDB" id="A0A4P9XPI8"/>
<evidence type="ECO:0000256" key="1">
    <source>
        <dbReference type="SAM" id="MobiDB-lite"/>
    </source>
</evidence>